<keyword evidence="1" id="KW-1133">Transmembrane helix</keyword>
<evidence type="ECO:0008006" key="6">
    <source>
        <dbReference type="Google" id="ProtNLM"/>
    </source>
</evidence>
<dbReference type="Proteomes" id="UP000534677">
    <property type="component" value="Unassembled WGS sequence"/>
</dbReference>
<proteinExistence type="predicted"/>
<evidence type="ECO:0000313" key="4">
    <source>
        <dbReference type="Proteomes" id="UP000520513"/>
    </source>
</evidence>
<feature type="transmembrane region" description="Helical" evidence="1">
    <location>
        <begin position="31"/>
        <end position="52"/>
    </location>
</feature>
<keyword evidence="5" id="KW-1185">Reference proteome</keyword>
<dbReference type="AlphaFoldDB" id="A0A7X1E0J9"/>
<dbReference type="Proteomes" id="UP000520513">
    <property type="component" value="Unassembled WGS sequence"/>
</dbReference>
<dbReference type="EMBL" id="JAAXCY010000005">
    <property type="protein sequence ID" value="MBC2407440.1"/>
    <property type="molecule type" value="Genomic_DNA"/>
</dbReference>
<evidence type="ECO:0000256" key="1">
    <source>
        <dbReference type="SAM" id="Phobius"/>
    </source>
</evidence>
<feature type="transmembrane region" description="Helical" evidence="1">
    <location>
        <begin position="136"/>
        <end position="155"/>
    </location>
</feature>
<evidence type="ECO:0000313" key="2">
    <source>
        <dbReference type="EMBL" id="MBC2381451.1"/>
    </source>
</evidence>
<reference evidence="4 5" key="1">
    <citation type="submission" date="2020-04" db="EMBL/GenBank/DDBJ databases">
        <title>Pseudomonas crami sp. nov., a novel proteolytic bacterial species isolated from cream.</title>
        <authorList>
            <person name="Hofmann K."/>
            <person name="Woller A."/>
            <person name="Huptas C."/>
            <person name="Wenning M."/>
            <person name="Scherer S."/>
            <person name="Doll E.V."/>
        </authorList>
    </citation>
    <scope>NUCLEOTIDE SEQUENCE [LARGE SCALE GENOMIC DNA]</scope>
    <source>
        <strain evidence="2 5">WS 5096</strain>
        <strain evidence="3 4">WS 5106</strain>
    </source>
</reference>
<protein>
    <recommendedName>
        <fullName evidence="6">DUF1453 domain-containing protein</fullName>
    </recommendedName>
</protein>
<feature type="transmembrane region" description="Helical" evidence="1">
    <location>
        <begin position="6"/>
        <end position="24"/>
    </location>
</feature>
<gene>
    <name evidence="2" type="ORF">HF209_10900</name>
    <name evidence="3" type="ORF">HF257_15640</name>
</gene>
<organism evidence="3 4">
    <name type="scientific">Pseudomonas cremoris</name>
    <dbReference type="NCBI Taxonomy" id="2724178"/>
    <lineage>
        <taxon>Bacteria</taxon>
        <taxon>Pseudomonadati</taxon>
        <taxon>Pseudomonadota</taxon>
        <taxon>Gammaproteobacteria</taxon>
        <taxon>Pseudomonadales</taxon>
        <taxon>Pseudomonadaceae</taxon>
        <taxon>Pseudomonas</taxon>
    </lineage>
</organism>
<name>A0A7X1E0J9_9PSED</name>
<dbReference type="RefSeq" id="WP_185707034.1">
    <property type="nucleotide sequence ID" value="NZ_JAAXCY010000005.1"/>
</dbReference>
<keyword evidence="1" id="KW-0472">Membrane</keyword>
<keyword evidence="1" id="KW-0812">Transmembrane</keyword>
<evidence type="ECO:0000313" key="5">
    <source>
        <dbReference type="Proteomes" id="UP000534677"/>
    </source>
</evidence>
<feature type="transmembrane region" description="Helical" evidence="1">
    <location>
        <begin position="98"/>
        <end position="116"/>
    </location>
</feature>
<dbReference type="Pfam" id="PF20327">
    <property type="entry name" value="DUF6622"/>
    <property type="match status" value="1"/>
</dbReference>
<dbReference type="EMBL" id="JAAXCZ010000004">
    <property type="protein sequence ID" value="MBC2381451.1"/>
    <property type="molecule type" value="Genomic_DNA"/>
</dbReference>
<sequence>MVYITHTPYWVFALFIGLCLFGVLQARTRRVRPALALLLPVGMLILSVAGVLQYTSLWLAGLACWMLGVAVSATLLSRLMSPSFVTGNAYDSRLLVQGSWVPLLVILGIFLTRYTLGVAHAMHAPILEQWPVQMTVAWVLGAWSGYFALRGWGCWRVIRSMRLSAGLV</sequence>
<accession>A0A7X1E0J9</accession>
<comment type="caution">
    <text evidence="3">The sequence shown here is derived from an EMBL/GenBank/DDBJ whole genome shotgun (WGS) entry which is preliminary data.</text>
</comment>
<evidence type="ECO:0000313" key="3">
    <source>
        <dbReference type="EMBL" id="MBC2407440.1"/>
    </source>
</evidence>
<feature type="transmembrane region" description="Helical" evidence="1">
    <location>
        <begin position="58"/>
        <end position="77"/>
    </location>
</feature>
<dbReference type="InterPro" id="IPR046730">
    <property type="entry name" value="DUF6622"/>
</dbReference>